<feature type="binding site" evidence="11">
    <location>
        <position position="659"/>
    </location>
    <ligand>
        <name>Zn(2+)</name>
        <dbReference type="ChEBI" id="CHEBI:29105"/>
    </ligand>
</feature>
<dbReference type="FunFam" id="3.10.310.40:FF:000001">
    <property type="entry name" value="Alanine--tRNA ligase"/>
    <property type="match status" value="1"/>
</dbReference>
<dbReference type="Gene3D" id="3.30.980.10">
    <property type="entry name" value="Threonyl-trna Synthetase, Chain A, domain 2"/>
    <property type="match status" value="1"/>
</dbReference>
<dbReference type="InterPro" id="IPR003156">
    <property type="entry name" value="DHHA1_dom"/>
</dbReference>
<dbReference type="InterPro" id="IPR002318">
    <property type="entry name" value="Ala-tRNA-lgiase_IIc"/>
</dbReference>
<dbReference type="Gene3D" id="3.10.310.40">
    <property type="match status" value="1"/>
</dbReference>
<name>A0A1G1KYP3_9BACT</name>
<reference evidence="14 15" key="1">
    <citation type="journal article" date="2016" name="Nat. Commun.">
        <title>Thousands of microbial genomes shed light on interconnected biogeochemical processes in an aquifer system.</title>
        <authorList>
            <person name="Anantharaman K."/>
            <person name="Brown C.T."/>
            <person name="Hug L.A."/>
            <person name="Sharon I."/>
            <person name="Castelle C.J."/>
            <person name="Probst A.J."/>
            <person name="Thomas B.C."/>
            <person name="Singh A."/>
            <person name="Wilkins M.J."/>
            <person name="Karaoz U."/>
            <person name="Brodie E.L."/>
            <person name="Williams K.H."/>
            <person name="Hubbard S.S."/>
            <person name="Banfield J.F."/>
        </authorList>
    </citation>
    <scope>NUCLEOTIDE SEQUENCE [LARGE SCALE GENOMIC DNA]</scope>
</reference>
<keyword evidence="11" id="KW-0963">Cytoplasm</keyword>
<dbReference type="InterPro" id="IPR009000">
    <property type="entry name" value="Transl_B-barrel_sf"/>
</dbReference>
<dbReference type="InterPro" id="IPR018165">
    <property type="entry name" value="Ala-tRNA-synth_IIc_core"/>
</dbReference>
<evidence type="ECO:0000259" key="13">
    <source>
        <dbReference type="PROSITE" id="PS50860"/>
    </source>
</evidence>
<feature type="binding site" evidence="11">
    <location>
        <position position="557"/>
    </location>
    <ligand>
        <name>Zn(2+)</name>
        <dbReference type="ChEBI" id="CHEBI:29105"/>
    </ligand>
</feature>
<organism evidence="14 15">
    <name type="scientific">Candidatus Danuiimicrobium aquiferis</name>
    <dbReference type="NCBI Taxonomy" id="1801832"/>
    <lineage>
        <taxon>Bacteria</taxon>
        <taxon>Pseudomonadati</taxon>
        <taxon>Candidatus Omnitrophota</taxon>
        <taxon>Candidatus Danuiimicrobium</taxon>
    </lineage>
</organism>
<feature type="binding site" evidence="11">
    <location>
        <position position="561"/>
    </location>
    <ligand>
        <name>Zn(2+)</name>
        <dbReference type="ChEBI" id="CHEBI:29105"/>
    </ligand>
</feature>
<evidence type="ECO:0000256" key="11">
    <source>
        <dbReference type="HAMAP-Rule" id="MF_00036"/>
    </source>
</evidence>
<keyword evidence="7 11" id="KW-0067">ATP-binding</keyword>
<dbReference type="SMART" id="SM00863">
    <property type="entry name" value="tRNA_SAD"/>
    <property type="match status" value="1"/>
</dbReference>
<dbReference type="GO" id="GO:0006419">
    <property type="term" value="P:alanyl-tRNA aminoacylation"/>
    <property type="evidence" value="ECO:0007669"/>
    <property type="project" value="UniProtKB-UniRule"/>
</dbReference>
<dbReference type="Gene3D" id="2.40.30.130">
    <property type="match status" value="1"/>
</dbReference>
<dbReference type="GO" id="GO:0002161">
    <property type="term" value="F:aminoacyl-tRNA deacylase activity"/>
    <property type="evidence" value="ECO:0007669"/>
    <property type="project" value="TreeGrafter"/>
</dbReference>
<dbReference type="InterPro" id="IPR045864">
    <property type="entry name" value="aa-tRNA-synth_II/BPL/LPL"/>
</dbReference>
<dbReference type="EMBL" id="MHFR01000037">
    <property type="protein sequence ID" value="OGW97983.1"/>
    <property type="molecule type" value="Genomic_DNA"/>
</dbReference>
<comment type="domain">
    <text evidence="11">Consists of three domains; the N-terminal catalytic domain, the editing domain and the C-terminal C-Ala domain. The editing domain removes incorrectly charged amino acids, while the C-Ala domain, along with tRNA(Ala), serves as a bridge to cooperatively bring together the editing and aminoacylation centers thus stimulating deacylation of misacylated tRNAs.</text>
</comment>
<evidence type="ECO:0000256" key="3">
    <source>
        <dbReference type="ARBA" id="ARBA00022598"/>
    </source>
</evidence>
<evidence type="ECO:0000256" key="7">
    <source>
        <dbReference type="ARBA" id="ARBA00022840"/>
    </source>
</evidence>
<evidence type="ECO:0000313" key="14">
    <source>
        <dbReference type="EMBL" id="OGW97983.1"/>
    </source>
</evidence>
<evidence type="ECO:0000256" key="8">
    <source>
        <dbReference type="ARBA" id="ARBA00022884"/>
    </source>
</evidence>
<dbReference type="FunFam" id="3.30.54.20:FF:000001">
    <property type="entry name" value="Alanine--tRNA ligase"/>
    <property type="match status" value="1"/>
</dbReference>
<proteinExistence type="inferred from homology"/>
<dbReference type="HAMAP" id="MF_00036_B">
    <property type="entry name" value="Ala_tRNA_synth_B"/>
    <property type="match status" value="1"/>
</dbReference>
<dbReference type="Gene3D" id="6.10.250.550">
    <property type="match status" value="1"/>
</dbReference>
<keyword evidence="6 11" id="KW-0862">Zinc</keyword>
<comment type="function">
    <text evidence="11">Catalyzes the attachment of alanine to tRNA(Ala) in a two-step reaction: alanine is first activated by ATP to form Ala-AMP and then transferred to the acceptor end of tRNA(Ala). Also edits incorrectly charged Ser-tRNA(Ala) and Gly-tRNA(Ala) via its editing domain.</text>
</comment>
<comment type="similarity">
    <text evidence="1 11">Belongs to the class-II aminoacyl-tRNA synthetase family.</text>
</comment>
<dbReference type="Gene3D" id="3.30.54.20">
    <property type="match status" value="1"/>
</dbReference>
<dbReference type="FunFam" id="3.30.980.10:FF:000004">
    <property type="entry name" value="Alanine--tRNA ligase, cytoplasmic"/>
    <property type="match status" value="1"/>
</dbReference>
<dbReference type="Proteomes" id="UP000178187">
    <property type="component" value="Unassembled WGS sequence"/>
</dbReference>
<gene>
    <name evidence="11" type="primary">alaS</name>
    <name evidence="14" type="ORF">A3G33_07030</name>
</gene>
<comment type="caution">
    <text evidence="14">The sequence shown here is derived from an EMBL/GenBank/DDBJ whole genome shotgun (WGS) entry which is preliminary data.</text>
</comment>
<dbReference type="InterPro" id="IPR018162">
    <property type="entry name" value="Ala-tRNA-ligase_IIc_anticod-bd"/>
</dbReference>
<evidence type="ECO:0000256" key="4">
    <source>
        <dbReference type="ARBA" id="ARBA00022723"/>
    </source>
</evidence>
<dbReference type="Gene3D" id="3.30.930.10">
    <property type="entry name" value="Bira Bifunctional Protein, Domain 2"/>
    <property type="match status" value="1"/>
</dbReference>
<dbReference type="InterPro" id="IPR050058">
    <property type="entry name" value="Ala-tRNA_ligase"/>
</dbReference>
<dbReference type="Pfam" id="PF01411">
    <property type="entry name" value="tRNA-synt_2c"/>
    <property type="match status" value="1"/>
</dbReference>
<dbReference type="InterPro" id="IPR018164">
    <property type="entry name" value="Ala-tRNA-synth_IIc_N"/>
</dbReference>
<keyword evidence="10 11" id="KW-0030">Aminoacyl-tRNA synthetase</keyword>
<dbReference type="SUPFAM" id="SSF50447">
    <property type="entry name" value="Translation proteins"/>
    <property type="match status" value="1"/>
</dbReference>
<keyword evidence="5 11" id="KW-0547">Nucleotide-binding</keyword>
<comment type="cofactor">
    <cofactor evidence="11">
        <name>Zn(2+)</name>
        <dbReference type="ChEBI" id="CHEBI:29105"/>
    </cofactor>
    <text evidence="11">Binds 1 zinc ion per subunit.</text>
</comment>
<dbReference type="CDD" id="cd00673">
    <property type="entry name" value="AlaRS_core"/>
    <property type="match status" value="1"/>
</dbReference>
<evidence type="ECO:0000256" key="6">
    <source>
        <dbReference type="ARBA" id="ARBA00022833"/>
    </source>
</evidence>
<dbReference type="PANTHER" id="PTHR11777:SF9">
    <property type="entry name" value="ALANINE--TRNA LIGASE, CYTOPLASMIC"/>
    <property type="match status" value="1"/>
</dbReference>
<keyword evidence="2 11" id="KW-0820">tRNA-binding</keyword>
<comment type="catalytic activity">
    <reaction evidence="11">
        <text>tRNA(Ala) + L-alanine + ATP = L-alanyl-tRNA(Ala) + AMP + diphosphate</text>
        <dbReference type="Rhea" id="RHEA:12540"/>
        <dbReference type="Rhea" id="RHEA-COMP:9657"/>
        <dbReference type="Rhea" id="RHEA-COMP:9923"/>
        <dbReference type="ChEBI" id="CHEBI:30616"/>
        <dbReference type="ChEBI" id="CHEBI:33019"/>
        <dbReference type="ChEBI" id="CHEBI:57972"/>
        <dbReference type="ChEBI" id="CHEBI:78442"/>
        <dbReference type="ChEBI" id="CHEBI:78497"/>
        <dbReference type="ChEBI" id="CHEBI:456215"/>
        <dbReference type="EC" id="6.1.1.7"/>
    </reaction>
</comment>
<evidence type="ECO:0000256" key="9">
    <source>
        <dbReference type="ARBA" id="ARBA00022917"/>
    </source>
</evidence>
<evidence type="ECO:0000256" key="5">
    <source>
        <dbReference type="ARBA" id="ARBA00022741"/>
    </source>
</evidence>
<evidence type="ECO:0000313" key="15">
    <source>
        <dbReference type="Proteomes" id="UP000178187"/>
    </source>
</evidence>
<dbReference type="Pfam" id="PF02272">
    <property type="entry name" value="DHHA1"/>
    <property type="match status" value="1"/>
</dbReference>
<dbReference type="SUPFAM" id="SSF55186">
    <property type="entry name" value="ThrRS/AlaRS common domain"/>
    <property type="match status" value="1"/>
</dbReference>
<dbReference type="InterPro" id="IPR018163">
    <property type="entry name" value="Thr/Ala-tRNA-synth_IIc_edit"/>
</dbReference>
<dbReference type="AlphaFoldDB" id="A0A1G1KYP3"/>
<feature type="coiled-coil region" evidence="12">
    <location>
        <begin position="718"/>
        <end position="745"/>
    </location>
</feature>
<dbReference type="PANTHER" id="PTHR11777">
    <property type="entry name" value="ALANYL-TRNA SYNTHETASE"/>
    <property type="match status" value="1"/>
</dbReference>
<dbReference type="GO" id="GO:0000049">
    <property type="term" value="F:tRNA binding"/>
    <property type="evidence" value="ECO:0007669"/>
    <property type="project" value="UniProtKB-KW"/>
</dbReference>
<dbReference type="EC" id="6.1.1.7" evidence="11"/>
<evidence type="ECO:0000256" key="10">
    <source>
        <dbReference type="ARBA" id="ARBA00023146"/>
    </source>
</evidence>
<keyword evidence="12" id="KW-0175">Coiled coil</keyword>
<comment type="subcellular location">
    <subcellularLocation>
        <location evidence="11">Cytoplasm</location>
    </subcellularLocation>
</comment>
<keyword evidence="4 11" id="KW-0479">Metal-binding</keyword>
<dbReference type="NCBIfam" id="TIGR00344">
    <property type="entry name" value="alaS"/>
    <property type="match status" value="1"/>
</dbReference>
<dbReference type="SUPFAM" id="SSF101353">
    <property type="entry name" value="Putative anticodon-binding domain of alanyl-tRNA synthetase (AlaRS)"/>
    <property type="match status" value="1"/>
</dbReference>
<sequence>MKTAEIRKSYLDFFKSKGHSVIKSDSLIPQSDPTLLFTGAGMNQFKEYFLGIKTDLKRATSSQKCLRTGDLDEVGKTPYHHSFFEMLGNFSFGDYFKEEAIAWAWEYLTKTLKIPAERLFISVHRNDQEAFDIWSKKIGIKKELIARMGDHSNFWPADAPESGPNGPCGPCSEIYYEQNAEWFPNCDRSKFWIEDESRRYAEIWNLVFTQYDRQSDGSLIPLKNKNIDTGMGLERLACVIQGKKTNFETDIFEPILTALKNCFRGTLPAPITRLYAVADHARAAVVSISDGAYPSNEGRGYVIRKLIRRAVWQAKMAGMKDSFMAKIVPDIISSLRDAYPELDQSRQSVEKVIANEEERFIETLDKGLIVLSRKIEDAKTKKNKSLSGENVFLLYDTYGFPEELTRVIADEQGVAIEKGTFNRLLDEQRARAKESSKIADSIFVISDEDLESRSIPKTTFLGYEKLAAEAKVIYFKSTEETGAIILDQTPFYPEGGGQVGARGKIYSDKFEFDVRETQSKGQVIYHYGKMIKGIAKIGAACKAEVNLDLRNATKRNHTATHLLQSALRKVLGTHVRQVGSYVGFEKLRFDFTHGAALLPETVKQIEEEVNLSILQNREVEIETISYDQAIQKGALAFFGEKYGKDVRLVSVPEVSRELCGGTHCERTGDIGGFSIISETSISSGTRRIEAITGLNTIQYVNDLRDLLAKLSSILKVGIDDIPERIEKLQKRIKELEKGILQKSQDHVDLDALISHAQKCGNVAVISAMMEGKDLSVLRQIADKLRSKTKETILVLFGTTDETVSMVVALTKDLNNSQFDARKIAAQLTPLIDGSAGGRKDWTQGGGKSLSGIQKALEILPTIIN</sequence>
<dbReference type="GO" id="GO:0005524">
    <property type="term" value="F:ATP binding"/>
    <property type="evidence" value="ECO:0007669"/>
    <property type="project" value="UniProtKB-UniRule"/>
</dbReference>
<dbReference type="PRINTS" id="PR00980">
    <property type="entry name" value="TRNASYNTHALA"/>
</dbReference>
<dbReference type="GO" id="GO:0004813">
    <property type="term" value="F:alanine-tRNA ligase activity"/>
    <property type="evidence" value="ECO:0007669"/>
    <property type="project" value="UniProtKB-UniRule"/>
</dbReference>
<keyword evidence="9 11" id="KW-0648">Protein biosynthesis</keyword>
<protein>
    <recommendedName>
        <fullName evidence="11">Alanine--tRNA ligase</fullName>
        <ecNumber evidence="11">6.1.1.7</ecNumber>
    </recommendedName>
    <alternativeName>
        <fullName evidence="11">Alanyl-tRNA synthetase</fullName>
        <shortName evidence="11">AlaRS</shortName>
    </alternativeName>
</protein>
<dbReference type="InterPro" id="IPR023033">
    <property type="entry name" value="Ala_tRNA_ligase_euk/bac"/>
</dbReference>
<keyword evidence="8 11" id="KW-0694">RNA-binding</keyword>
<dbReference type="GO" id="GO:0005829">
    <property type="term" value="C:cytosol"/>
    <property type="evidence" value="ECO:0007669"/>
    <property type="project" value="TreeGrafter"/>
</dbReference>
<dbReference type="InterPro" id="IPR012947">
    <property type="entry name" value="tRNA_SAD"/>
</dbReference>
<feature type="binding site" evidence="11">
    <location>
        <position position="663"/>
    </location>
    <ligand>
        <name>Zn(2+)</name>
        <dbReference type="ChEBI" id="CHEBI:29105"/>
    </ligand>
</feature>
<evidence type="ECO:0000256" key="12">
    <source>
        <dbReference type="SAM" id="Coils"/>
    </source>
</evidence>
<feature type="domain" description="Alanyl-transfer RNA synthetases family profile" evidence="13">
    <location>
        <begin position="1"/>
        <end position="702"/>
    </location>
</feature>
<accession>A0A1G1KYP3</accession>
<evidence type="ECO:0000256" key="1">
    <source>
        <dbReference type="ARBA" id="ARBA00008226"/>
    </source>
</evidence>
<evidence type="ECO:0000256" key="2">
    <source>
        <dbReference type="ARBA" id="ARBA00022555"/>
    </source>
</evidence>
<dbReference type="PROSITE" id="PS50860">
    <property type="entry name" value="AA_TRNA_LIGASE_II_ALA"/>
    <property type="match status" value="1"/>
</dbReference>
<dbReference type="SUPFAM" id="SSF55681">
    <property type="entry name" value="Class II aaRS and biotin synthetases"/>
    <property type="match status" value="1"/>
</dbReference>
<dbReference type="FunFam" id="3.30.930.10:FF:000004">
    <property type="entry name" value="Alanine--tRNA ligase"/>
    <property type="match status" value="1"/>
</dbReference>
<keyword evidence="3 11" id="KW-0436">Ligase</keyword>
<dbReference type="GO" id="GO:0008270">
    <property type="term" value="F:zinc ion binding"/>
    <property type="evidence" value="ECO:0007669"/>
    <property type="project" value="UniProtKB-UniRule"/>
</dbReference>
<dbReference type="Pfam" id="PF07973">
    <property type="entry name" value="tRNA_SAD"/>
    <property type="match status" value="1"/>
</dbReference>